<keyword evidence="1" id="KW-1133">Transmembrane helix</keyword>
<evidence type="ECO:0000256" key="1">
    <source>
        <dbReference type="SAM" id="Phobius"/>
    </source>
</evidence>
<evidence type="ECO:0000259" key="2">
    <source>
        <dbReference type="Pfam" id="PF09834"/>
    </source>
</evidence>
<dbReference type="RefSeq" id="WP_090269585.1">
    <property type="nucleotide sequence ID" value="NZ_FOEP01000005.1"/>
</dbReference>
<proteinExistence type="predicted"/>
<feature type="transmembrane region" description="Helical" evidence="1">
    <location>
        <begin position="12"/>
        <end position="29"/>
    </location>
</feature>
<gene>
    <name evidence="3" type="ORF">SAMN04488092_105119</name>
</gene>
<evidence type="ECO:0000313" key="3">
    <source>
        <dbReference type="EMBL" id="SEQ27348.1"/>
    </source>
</evidence>
<feature type="transmembrane region" description="Helical" evidence="1">
    <location>
        <begin position="35"/>
        <end position="54"/>
    </location>
</feature>
<name>A0A1H9EQR7_9RHOB</name>
<dbReference type="Pfam" id="PF09834">
    <property type="entry name" value="DUF2061"/>
    <property type="match status" value="1"/>
</dbReference>
<reference evidence="3 4" key="1">
    <citation type="submission" date="2016-10" db="EMBL/GenBank/DDBJ databases">
        <authorList>
            <person name="de Groot N.N."/>
        </authorList>
    </citation>
    <scope>NUCLEOTIDE SEQUENCE [LARGE SCALE GENOMIC DNA]</scope>
    <source>
        <strain evidence="3 4">DSM 22007</strain>
    </source>
</reference>
<feature type="domain" description="DUF2061" evidence="2">
    <location>
        <begin position="8"/>
        <end position="59"/>
    </location>
</feature>
<dbReference type="AlphaFoldDB" id="A0A1H9EQR7"/>
<dbReference type="Proteomes" id="UP000198634">
    <property type="component" value="Unassembled WGS sequence"/>
</dbReference>
<dbReference type="STRING" id="657014.SAMN04488092_105119"/>
<dbReference type="EMBL" id="FOEP01000005">
    <property type="protein sequence ID" value="SEQ27348.1"/>
    <property type="molecule type" value="Genomic_DNA"/>
</dbReference>
<organism evidence="3 4">
    <name type="scientific">Thalassovita taeanensis</name>
    <dbReference type="NCBI Taxonomy" id="657014"/>
    <lineage>
        <taxon>Bacteria</taxon>
        <taxon>Pseudomonadati</taxon>
        <taxon>Pseudomonadota</taxon>
        <taxon>Alphaproteobacteria</taxon>
        <taxon>Rhodobacterales</taxon>
        <taxon>Roseobacteraceae</taxon>
        <taxon>Thalassovita</taxon>
    </lineage>
</organism>
<evidence type="ECO:0000313" key="4">
    <source>
        <dbReference type="Proteomes" id="UP000198634"/>
    </source>
</evidence>
<keyword evidence="1" id="KW-0472">Membrane</keyword>
<keyword evidence="1" id="KW-0812">Transmembrane</keyword>
<protein>
    <submittedName>
        <fullName evidence="3">Predicted membrane protein</fullName>
    </submittedName>
</protein>
<sequence>METRARTLVKAILWSLLGLVTMSLVGLALTGSAMLGGGMAAINTGIGLVLYLIYERVWTLVRWGRNV</sequence>
<dbReference type="InterPro" id="IPR018638">
    <property type="entry name" value="DUF2061_membrane"/>
</dbReference>
<accession>A0A1H9EQR7</accession>
<keyword evidence="4" id="KW-1185">Reference proteome</keyword>
<dbReference type="OrthoDB" id="197461at2"/>